<organism evidence="1 2">
    <name type="scientific">Bradyrhizobium erythrophlei</name>
    <dbReference type="NCBI Taxonomy" id="1437360"/>
    <lineage>
        <taxon>Bacteria</taxon>
        <taxon>Pseudomonadati</taxon>
        <taxon>Pseudomonadota</taxon>
        <taxon>Alphaproteobacteria</taxon>
        <taxon>Hyphomicrobiales</taxon>
        <taxon>Nitrobacteraceae</taxon>
        <taxon>Bradyrhizobium</taxon>
    </lineage>
</organism>
<proteinExistence type="predicted"/>
<accession>A0A1H4S0D2</accession>
<evidence type="ECO:0000313" key="2">
    <source>
        <dbReference type="Proteomes" id="UP000198992"/>
    </source>
</evidence>
<sequence length="60" mass="7167">MNWSYYLVGVAAVLLLVAYRLHGGLYRKDTPRDERLNRLIDERVDRLDLKRDKKHEPSEL</sequence>
<dbReference type="Proteomes" id="UP000198992">
    <property type="component" value="Unassembled WGS sequence"/>
</dbReference>
<protein>
    <submittedName>
        <fullName evidence="1">Uncharacterized protein</fullName>
    </submittedName>
</protein>
<reference evidence="1 2" key="1">
    <citation type="submission" date="2016-10" db="EMBL/GenBank/DDBJ databases">
        <authorList>
            <person name="de Groot N.N."/>
        </authorList>
    </citation>
    <scope>NUCLEOTIDE SEQUENCE [LARGE SCALE GENOMIC DNA]</scope>
    <source>
        <strain evidence="1 2">MT12</strain>
    </source>
</reference>
<name>A0A1H4S0D2_9BRAD</name>
<dbReference type="AlphaFoldDB" id="A0A1H4S0D2"/>
<evidence type="ECO:0000313" key="1">
    <source>
        <dbReference type="EMBL" id="SEC37518.1"/>
    </source>
</evidence>
<dbReference type="EMBL" id="FNTH01000001">
    <property type="protein sequence ID" value="SEC37518.1"/>
    <property type="molecule type" value="Genomic_DNA"/>
</dbReference>
<gene>
    <name evidence="1" type="ORF">SAMN05444164_1686</name>
</gene>